<name>A0AAV1YRS7_9ARAC</name>
<dbReference type="AlphaFoldDB" id="A0AAV1YRS7"/>
<accession>A0AAV1YRS7</accession>
<reference evidence="3 4" key="1">
    <citation type="submission" date="2024-04" db="EMBL/GenBank/DDBJ databases">
        <authorList>
            <person name="Rising A."/>
            <person name="Reimegard J."/>
            <person name="Sonavane S."/>
            <person name="Akerstrom W."/>
            <person name="Nylinder S."/>
            <person name="Hedman E."/>
            <person name="Kallberg Y."/>
        </authorList>
    </citation>
    <scope>NUCLEOTIDE SEQUENCE [LARGE SCALE GENOMIC DNA]</scope>
</reference>
<evidence type="ECO:0000256" key="1">
    <source>
        <dbReference type="SAM" id="MobiDB-lite"/>
    </source>
</evidence>
<feature type="domain" description="DUF4773" evidence="2">
    <location>
        <begin position="127"/>
        <end position="242"/>
    </location>
</feature>
<comment type="caution">
    <text evidence="3">The sequence shown here is derived from an EMBL/GenBank/DDBJ whole genome shotgun (WGS) entry which is preliminary data.</text>
</comment>
<protein>
    <recommendedName>
        <fullName evidence="2">DUF4773 domain-containing protein</fullName>
    </recommendedName>
</protein>
<evidence type="ECO:0000259" key="2">
    <source>
        <dbReference type="Pfam" id="PF15998"/>
    </source>
</evidence>
<dbReference type="PANTHER" id="PTHR36299">
    <property type="entry name" value="AGAP008005-PA"/>
    <property type="match status" value="1"/>
</dbReference>
<dbReference type="InterPro" id="IPR031941">
    <property type="entry name" value="DUF4773"/>
</dbReference>
<sequence>MRSINADSEEIDTNSKDNNSEETDTSSENSNSHETDTSSENTNSEGIDTCSGNTNYKDTYICLEDTTGDDTDHRKNEVTKALKTEDVDTTEGSKNPVEDLVLTEVDLNTQLSEDIRLRNHSMFPFGCKCDNFTRCMCCGRLEIPSLGIRKKACVRLFYNGDETALTITFLANGKDLFSKKISANNLDPLCFSYPPGNFIVDFCFKFSDIQVKLRKFHFCLEMIPRVLLKKIMTIKVGCFTFRRRFG</sequence>
<organism evidence="3 4">
    <name type="scientific">Larinioides sclopetarius</name>
    <dbReference type="NCBI Taxonomy" id="280406"/>
    <lineage>
        <taxon>Eukaryota</taxon>
        <taxon>Metazoa</taxon>
        <taxon>Ecdysozoa</taxon>
        <taxon>Arthropoda</taxon>
        <taxon>Chelicerata</taxon>
        <taxon>Arachnida</taxon>
        <taxon>Araneae</taxon>
        <taxon>Araneomorphae</taxon>
        <taxon>Entelegynae</taxon>
        <taxon>Araneoidea</taxon>
        <taxon>Araneidae</taxon>
        <taxon>Larinioides</taxon>
    </lineage>
</organism>
<evidence type="ECO:0000313" key="4">
    <source>
        <dbReference type="Proteomes" id="UP001497382"/>
    </source>
</evidence>
<keyword evidence="4" id="KW-1185">Reference proteome</keyword>
<dbReference type="EMBL" id="CAXIEN010000001">
    <property type="protein sequence ID" value="CAL1261009.1"/>
    <property type="molecule type" value="Genomic_DNA"/>
</dbReference>
<feature type="region of interest" description="Disordered" evidence="1">
    <location>
        <begin position="1"/>
        <end position="50"/>
    </location>
</feature>
<proteinExistence type="predicted"/>
<dbReference type="Pfam" id="PF15998">
    <property type="entry name" value="DUF4773"/>
    <property type="match status" value="1"/>
</dbReference>
<gene>
    <name evidence="3" type="ORF">LARSCL_LOCUS157</name>
</gene>
<evidence type="ECO:0000313" key="3">
    <source>
        <dbReference type="EMBL" id="CAL1261009.1"/>
    </source>
</evidence>
<dbReference type="Proteomes" id="UP001497382">
    <property type="component" value="Unassembled WGS sequence"/>
</dbReference>
<dbReference type="PANTHER" id="PTHR36299:SF2">
    <property type="entry name" value="DUF4773 DOMAIN-CONTAINING PROTEIN"/>
    <property type="match status" value="1"/>
</dbReference>